<feature type="binding site" evidence="12">
    <location>
        <position position="332"/>
    </location>
    <ligand>
        <name>Zn(2+)</name>
        <dbReference type="ChEBI" id="CHEBI:29105"/>
    </ligand>
</feature>
<evidence type="ECO:0000259" key="14">
    <source>
        <dbReference type="PROSITE" id="PS50305"/>
    </source>
</evidence>
<comment type="similarity">
    <text evidence="3">Belongs to the sirtuin family. Class I subfamily.</text>
</comment>
<keyword evidence="6 12" id="KW-0479">Metal-binding</keyword>
<feature type="binding site" evidence="12">
    <location>
        <position position="311"/>
    </location>
    <ligand>
        <name>Zn(2+)</name>
        <dbReference type="ChEBI" id="CHEBI:29105"/>
    </ligand>
</feature>
<feature type="domain" description="Deacetylase sirtuin-type" evidence="14">
    <location>
        <begin position="173"/>
        <end position="446"/>
    </location>
</feature>
<feature type="compositionally biased region" description="Polar residues" evidence="13">
    <location>
        <begin position="20"/>
        <end position="52"/>
    </location>
</feature>
<evidence type="ECO:0000313" key="15">
    <source>
        <dbReference type="EMBL" id="KAH3671383.1"/>
    </source>
</evidence>
<sequence length="488" mass="55019">MSDNTGAFHKRPTTGDPNPWDSNGDANIYSHSNKLPKTNSNQTPSNTHIVSLSSDDSDDSGESDESEDEIKPSSLSKLYKVKRINDEYILPDIPKHLIEDAKEYLRGDGIEEFLEKYLVSDPTASDLLYIVCLLGFNDFKIPSNSFKDDTALFYDALKLLQNAANKVLNSRPRLKEIDSFEKTVEIIDKAKKIIVLTGAGVSTSLGIPDFRSDKGIYSIIKDLPLDDPQDLFSLPYFRQDPEVFYSSAYLVLPPVGLYTPFHAFLKQLEVRGKLLRNYTQNIDNLEANAGIDPSKFIQCHGSFATASCQTCKRRIDGKRIFKYIQNKELPVCPKCSAERKRRFEKNPDYQPRSFGLMKPDITFFGEDLPERYHTNIFKDISECDLLITVGTSLKVSPISDIVNKIPRDIPQILINKDLVDHAVFDSSILGYCDQAAVCIAKRLGWNLDHSDFKKISNSGLTVSNVDQENGIYTIKDAEELQKDKLENS</sequence>
<comment type="cofactor">
    <cofactor evidence="1">
        <name>Zn(2+)</name>
        <dbReference type="ChEBI" id="CHEBI:29105"/>
    </cofactor>
</comment>
<evidence type="ECO:0000256" key="8">
    <source>
        <dbReference type="ARBA" id="ARBA00023015"/>
    </source>
</evidence>
<organism evidence="15 16">
    <name type="scientific">Wickerhamomyces mucosus</name>
    <dbReference type="NCBI Taxonomy" id="1378264"/>
    <lineage>
        <taxon>Eukaryota</taxon>
        <taxon>Fungi</taxon>
        <taxon>Dikarya</taxon>
        <taxon>Ascomycota</taxon>
        <taxon>Saccharomycotina</taxon>
        <taxon>Saccharomycetes</taxon>
        <taxon>Phaffomycetales</taxon>
        <taxon>Wickerhamomycetaceae</taxon>
        <taxon>Wickerhamomyces</taxon>
    </lineage>
</organism>
<feature type="binding site" evidence="12">
    <location>
        <position position="308"/>
    </location>
    <ligand>
        <name>Zn(2+)</name>
        <dbReference type="ChEBI" id="CHEBI:29105"/>
    </ligand>
</feature>
<dbReference type="SUPFAM" id="SSF52467">
    <property type="entry name" value="DHS-like NAD/FAD-binding domain"/>
    <property type="match status" value="1"/>
</dbReference>
<comment type="subcellular location">
    <subcellularLocation>
        <location evidence="2">Nucleus</location>
    </subcellularLocation>
</comment>
<keyword evidence="10" id="KW-0804">Transcription</keyword>
<evidence type="ECO:0000256" key="4">
    <source>
        <dbReference type="ARBA" id="ARBA00022491"/>
    </source>
</evidence>
<evidence type="ECO:0000256" key="9">
    <source>
        <dbReference type="ARBA" id="ARBA00023027"/>
    </source>
</evidence>
<dbReference type="PROSITE" id="PS50305">
    <property type="entry name" value="SIRTUIN"/>
    <property type="match status" value="1"/>
</dbReference>
<protein>
    <recommendedName>
        <fullName evidence="14">Deacetylase sirtuin-type domain-containing protein</fullName>
    </recommendedName>
</protein>
<dbReference type="GO" id="GO:0046970">
    <property type="term" value="F:histone H4K16 deacetylase activity, NAD-dependent"/>
    <property type="evidence" value="ECO:0007669"/>
    <property type="project" value="TreeGrafter"/>
</dbReference>
<dbReference type="InterPro" id="IPR026591">
    <property type="entry name" value="Sirtuin_cat_small_dom_sf"/>
</dbReference>
<feature type="region of interest" description="Disordered" evidence="13">
    <location>
        <begin position="1"/>
        <end position="72"/>
    </location>
</feature>
<dbReference type="Gene3D" id="1.20.120.1710">
    <property type="match status" value="1"/>
</dbReference>
<evidence type="ECO:0000256" key="13">
    <source>
        <dbReference type="SAM" id="MobiDB-lite"/>
    </source>
</evidence>
<evidence type="ECO:0000313" key="16">
    <source>
        <dbReference type="Proteomes" id="UP000769528"/>
    </source>
</evidence>
<proteinExistence type="inferred from homology"/>
<dbReference type="InterPro" id="IPR003000">
    <property type="entry name" value="Sirtuin"/>
</dbReference>
<reference evidence="15" key="1">
    <citation type="journal article" date="2021" name="Open Biol.">
        <title>Shared evolutionary footprints suggest mitochondrial oxidative damage underlies multiple complex I losses in fungi.</title>
        <authorList>
            <person name="Schikora-Tamarit M.A."/>
            <person name="Marcet-Houben M."/>
            <person name="Nosek J."/>
            <person name="Gabaldon T."/>
        </authorList>
    </citation>
    <scope>NUCLEOTIDE SEQUENCE</scope>
    <source>
        <strain evidence="15">CBS6341</strain>
    </source>
</reference>
<dbReference type="OrthoDB" id="420264at2759"/>
<feature type="compositionally biased region" description="Acidic residues" evidence="13">
    <location>
        <begin position="55"/>
        <end position="68"/>
    </location>
</feature>
<keyword evidence="11" id="KW-0539">Nucleus</keyword>
<reference evidence="15" key="2">
    <citation type="submission" date="2021-01" db="EMBL/GenBank/DDBJ databases">
        <authorList>
            <person name="Schikora-Tamarit M.A."/>
        </authorList>
    </citation>
    <scope>NUCLEOTIDE SEQUENCE</scope>
    <source>
        <strain evidence="15">CBS6341</strain>
    </source>
</reference>
<dbReference type="Proteomes" id="UP000769528">
    <property type="component" value="Unassembled WGS sequence"/>
</dbReference>
<dbReference type="Gene3D" id="3.40.50.1220">
    <property type="entry name" value="TPP-binding domain"/>
    <property type="match status" value="1"/>
</dbReference>
<accession>A0A9P8PFL4</accession>
<dbReference type="InterPro" id="IPR029035">
    <property type="entry name" value="DHS-like_NAD/FAD-binding_dom"/>
</dbReference>
<keyword evidence="5" id="KW-0808">Transferase</keyword>
<gene>
    <name evidence="15" type="ORF">WICMUC_004680</name>
</gene>
<dbReference type="GO" id="GO:0046872">
    <property type="term" value="F:metal ion binding"/>
    <property type="evidence" value="ECO:0007669"/>
    <property type="project" value="UniProtKB-KW"/>
</dbReference>
<dbReference type="InterPro" id="IPR050134">
    <property type="entry name" value="NAD-dep_sirtuin_deacylases"/>
</dbReference>
<evidence type="ECO:0000256" key="1">
    <source>
        <dbReference type="ARBA" id="ARBA00001947"/>
    </source>
</evidence>
<evidence type="ECO:0000256" key="2">
    <source>
        <dbReference type="ARBA" id="ARBA00004123"/>
    </source>
</evidence>
<dbReference type="EMBL" id="JAEUBF010001281">
    <property type="protein sequence ID" value="KAH3671383.1"/>
    <property type="molecule type" value="Genomic_DNA"/>
</dbReference>
<dbReference type="PANTHER" id="PTHR11085">
    <property type="entry name" value="NAD-DEPENDENT PROTEIN DEACYLASE SIRTUIN-5, MITOCHONDRIAL-RELATED"/>
    <property type="match status" value="1"/>
</dbReference>
<dbReference type="PANTHER" id="PTHR11085:SF9">
    <property type="entry name" value="NAD-DEPENDENT PROTEIN DEACETYLASE SIRTUIN-1"/>
    <property type="match status" value="1"/>
</dbReference>
<keyword evidence="7 12" id="KW-0862">Zinc</keyword>
<keyword evidence="8" id="KW-0805">Transcription regulation</keyword>
<keyword evidence="9" id="KW-0520">NAD</keyword>
<dbReference type="Pfam" id="PF02146">
    <property type="entry name" value="SIR2"/>
    <property type="match status" value="1"/>
</dbReference>
<evidence type="ECO:0000256" key="3">
    <source>
        <dbReference type="ARBA" id="ARBA00006924"/>
    </source>
</evidence>
<evidence type="ECO:0000256" key="6">
    <source>
        <dbReference type="ARBA" id="ARBA00022723"/>
    </source>
</evidence>
<name>A0A9P8PFL4_9ASCO</name>
<evidence type="ECO:0000256" key="11">
    <source>
        <dbReference type="ARBA" id="ARBA00023242"/>
    </source>
</evidence>
<feature type="binding site" evidence="12">
    <location>
        <position position="335"/>
    </location>
    <ligand>
        <name>Zn(2+)</name>
        <dbReference type="ChEBI" id="CHEBI:29105"/>
    </ligand>
</feature>
<comment type="caution">
    <text evidence="15">The sequence shown here is derived from an EMBL/GenBank/DDBJ whole genome shotgun (WGS) entry which is preliminary data.</text>
</comment>
<dbReference type="GO" id="GO:0070403">
    <property type="term" value="F:NAD+ binding"/>
    <property type="evidence" value="ECO:0007669"/>
    <property type="project" value="InterPro"/>
</dbReference>
<evidence type="ECO:0000256" key="12">
    <source>
        <dbReference type="PROSITE-ProRule" id="PRU00236"/>
    </source>
</evidence>
<dbReference type="InterPro" id="IPR007654">
    <property type="entry name" value="NAD-dep_histone_deAcase_SIR2_N"/>
</dbReference>
<evidence type="ECO:0000256" key="7">
    <source>
        <dbReference type="ARBA" id="ARBA00022833"/>
    </source>
</evidence>
<feature type="active site" description="Proton acceptor" evidence="12">
    <location>
        <position position="300"/>
    </location>
</feature>
<keyword evidence="4" id="KW-0678">Repressor</keyword>
<dbReference type="InterPro" id="IPR026590">
    <property type="entry name" value="Ssirtuin_cat_dom"/>
</dbReference>
<dbReference type="Gene3D" id="3.30.1600.10">
    <property type="entry name" value="SIR2/SIRT2 'Small Domain"/>
    <property type="match status" value="1"/>
</dbReference>
<dbReference type="GO" id="GO:0005634">
    <property type="term" value="C:nucleus"/>
    <property type="evidence" value="ECO:0007669"/>
    <property type="project" value="UniProtKB-SubCell"/>
</dbReference>
<evidence type="ECO:0000256" key="10">
    <source>
        <dbReference type="ARBA" id="ARBA00023163"/>
    </source>
</evidence>
<keyword evidence="16" id="KW-1185">Reference proteome</keyword>
<dbReference type="Pfam" id="PF04574">
    <property type="entry name" value="DUF592"/>
    <property type="match status" value="2"/>
</dbReference>
<evidence type="ECO:0000256" key="5">
    <source>
        <dbReference type="ARBA" id="ARBA00022679"/>
    </source>
</evidence>
<dbReference type="AlphaFoldDB" id="A0A9P8PFL4"/>